<proteinExistence type="predicted"/>
<evidence type="ECO:0008006" key="4">
    <source>
        <dbReference type="Google" id="ProtNLM"/>
    </source>
</evidence>
<sequence length="445" mass="49925">MSLLQHCRNKVAGWSYSHISILAGLAAFGCYTSMYAFRKAFTAGTFDGHGYLGIDYKVWLVIAQVLGYTFSKFYGIRFIAESSGKNRGRSILKLIGVSWFALLGFALTPAPWNIAFLFINGFPLGMIWGLVFSYLEGRRNTEFMGAILSVSLIFASGFIKTVARTIMEVFPVNEYWMPFCTGLLFVIPLLLFVGFLELMPPPTKEDQLLRTKRAPMDAAQRKKFILNFLPGIILTVIIYVVLTVIRDLRDNFEVEIWHDLGVTDNHIYTKIDGFIALVVLFLVSMLILVKNNLKAFIIIHGMIIAGCALTGIGTLLFDAHYISPVVWMVMVGMGLYMAYIPYNAIFFERMIATFHYKSNIGFVMYVADSIGYLGSVSILLFKEFGDAEISWGHFFRQSAVIAAVVGVTCSMFSLLYFRQKSLKNKKKESNIALSGLSLEGKRGAE</sequence>
<dbReference type="InterPro" id="IPR036259">
    <property type="entry name" value="MFS_trans_sf"/>
</dbReference>
<feature type="transmembrane region" description="Helical" evidence="1">
    <location>
        <begin position="296"/>
        <end position="315"/>
    </location>
</feature>
<feature type="transmembrane region" description="Helical" evidence="1">
    <location>
        <begin position="91"/>
        <end position="108"/>
    </location>
</feature>
<feature type="transmembrane region" description="Helical" evidence="1">
    <location>
        <begin position="394"/>
        <end position="417"/>
    </location>
</feature>
<feature type="transmembrane region" description="Helical" evidence="1">
    <location>
        <begin position="142"/>
        <end position="163"/>
    </location>
</feature>
<dbReference type="InterPro" id="IPR043745">
    <property type="entry name" value="DUF5690"/>
</dbReference>
<keyword evidence="1" id="KW-0472">Membrane</keyword>
<organism evidence="2 3">
    <name type="scientific">Pedobacter steynii</name>
    <dbReference type="NCBI Taxonomy" id="430522"/>
    <lineage>
        <taxon>Bacteria</taxon>
        <taxon>Pseudomonadati</taxon>
        <taxon>Bacteroidota</taxon>
        <taxon>Sphingobacteriia</taxon>
        <taxon>Sphingobacteriales</taxon>
        <taxon>Sphingobacteriaceae</taxon>
        <taxon>Pedobacter</taxon>
    </lineage>
</organism>
<name>A0A1G9SML4_9SPHI</name>
<keyword evidence="3" id="KW-1185">Reference proteome</keyword>
<dbReference type="RefSeq" id="WP_074606540.1">
    <property type="nucleotide sequence ID" value="NZ_FNGY01000003.1"/>
</dbReference>
<feature type="transmembrane region" description="Helical" evidence="1">
    <location>
        <begin position="362"/>
        <end position="382"/>
    </location>
</feature>
<dbReference type="Pfam" id="PF18943">
    <property type="entry name" value="DUF5690"/>
    <property type="match status" value="1"/>
</dbReference>
<feature type="transmembrane region" description="Helical" evidence="1">
    <location>
        <begin position="321"/>
        <end position="342"/>
    </location>
</feature>
<feature type="transmembrane region" description="Helical" evidence="1">
    <location>
        <begin position="175"/>
        <end position="196"/>
    </location>
</feature>
<dbReference type="STRING" id="430522.BFS30_03285"/>
<feature type="transmembrane region" description="Helical" evidence="1">
    <location>
        <begin position="114"/>
        <end position="135"/>
    </location>
</feature>
<feature type="transmembrane region" description="Helical" evidence="1">
    <location>
        <begin position="267"/>
        <end position="289"/>
    </location>
</feature>
<evidence type="ECO:0000256" key="1">
    <source>
        <dbReference type="SAM" id="Phobius"/>
    </source>
</evidence>
<dbReference type="Proteomes" id="UP000183200">
    <property type="component" value="Unassembled WGS sequence"/>
</dbReference>
<evidence type="ECO:0000313" key="2">
    <source>
        <dbReference type="EMBL" id="SDM36671.1"/>
    </source>
</evidence>
<feature type="transmembrane region" description="Helical" evidence="1">
    <location>
        <begin position="21"/>
        <end position="38"/>
    </location>
</feature>
<feature type="transmembrane region" description="Helical" evidence="1">
    <location>
        <begin position="58"/>
        <end position="79"/>
    </location>
</feature>
<dbReference type="Gene3D" id="1.20.1250.20">
    <property type="entry name" value="MFS general substrate transporter like domains"/>
    <property type="match status" value="1"/>
</dbReference>
<keyword evidence="1" id="KW-0812">Transmembrane</keyword>
<accession>A0A1G9SML4</accession>
<reference evidence="3" key="1">
    <citation type="submission" date="2016-10" db="EMBL/GenBank/DDBJ databases">
        <authorList>
            <person name="Varghese N."/>
            <person name="Submissions S."/>
        </authorList>
    </citation>
    <scope>NUCLEOTIDE SEQUENCE [LARGE SCALE GENOMIC DNA]</scope>
    <source>
        <strain evidence="3">DSM 19110</strain>
    </source>
</reference>
<dbReference type="SUPFAM" id="SSF103473">
    <property type="entry name" value="MFS general substrate transporter"/>
    <property type="match status" value="1"/>
</dbReference>
<protein>
    <recommendedName>
        <fullName evidence="4">Sugar phosphate permease</fullName>
    </recommendedName>
</protein>
<keyword evidence="1" id="KW-1133">Transmembrane helix</keyword>
<dbReference type="EMBL" id="FNGY01000003">
    <property type="protein sequence ID" value="SDM36671.1"/>
    <property type="molecule type" value="Genomic_DNA"/>
</dbReference>
<feature type="transmembrane region" description="Helical" evidence="1">
    <location>
        <begin position="224"/>
        <end position="245"/>
    </location>
</feature>
<dbReference type="AlphaFoldDB" id="A0A1G9SML4"/>
<evidence type="ECO:0000313" key="3">
    <source>
        <dbReference type="Proteomes" id="UP000183200"/>
    </source>
</evidence>
<dbReference type="OrthoDB" id="182994at2"/>
<gene>
    <name evidence="2" type="ORF">SAMN05421820_103650</name>
</gene>